<comment type="caution">
    <text evidence="2">The sequence shown here is derived from an EMBL/GenBank/DDBJ whole genome shotgun (WGS) entry which is preliminary data.</text>
</comment>
<organism evidence="2 3">
    <name type="scientific">Paracoccus aurantius</name>
    <dbReference type="NCBI Taxonomy" id="3073814"/>
    <lineage>
        <taxon>Bacteria</taxon>
        <taxon>Pseudomonadati</taxon>
        <taxon>Pseudomonadota</taxon>
        <taxon>Alphaproteobacteria</taxon>
        <taxon>Rhodobacterales</taxon>
        <taxon>Paracoccaceae</taxon>
        <taxon>Paracoccus</taxon>
    </lineage>
</organism>
<feature type="signal peptide" evidence="1">
    <location>
        <begin position="1"/>
        <end position="32"/>
    </location>
</feature>
<keyword evidence="3" id="KW-1185">Reference proteome</keyword>
<accession>A0ABU2HMC3</accession>
<proteinExistence type="predicted"/>
<dbReference type="EMBL" id="JAVQLW010000001">
    <property type="protein sequence ID" value="MDS9466176.1"/>
    <property type="molecule type" value="Genomic_DNA"/>
</dbReference>
<protein>
    <recommendedName>
        <fullName evidence="4">Lipoprotein</fullName>
    </recommendedName>
</protein>
<evidence type="ECO:0008006" key="4">
    <source>
        <dbReference type="Google" id="ProtNLM"/>
    </source>
</evidence>
<dbReference type="RefSeq" id="WP_311158370.1">
    <property type="nucleotide sequence ID" value="NZ_JAVQLW010000001.1"/>
</dbReference>
<gene>
    <name evidence="2" type="ORF">RGQ15_01100</name>
</gene>
<feature type="chain" id="PRO_5045213046" description="Lipoprotein" evidence="1">
    <location>
        <begin position="33"/>
        <end position="127"/>
    </location>
</feature>
<keyword evidence="1" id="KW-0732">Signal</keyword>
<sequence length="127" mass="12942">MTILPETKTVSTRGLFALGAALASCALLTACATTEETPPPTADSNHFVVTLAEDGSLIGKYDANSFSQSVVRSVLDRGCVGGSVDTYSEMVGADGLTEFTATCVGGVKDITGTVAYQKAVAEAEAAQ</sequence>
<evidence type="ECO:0000313" key="3">
    <source>
        <dbReference type="Proteomes" id="UP001269144"/>
    </source>
</evidence>
<dbReference type="Proteomes" id="UP001269144">
    <property type="component" value="Unassembled WGS sequence"/>
</dbReference>
<name>A0ABU2HMC3_9RHOB</name>
<evidence type="ECO:0000256" key="1">
    <source>
        <dbReference type="SAM" id="SignalP"/>
    </source>
</evidence>
<reference evidence="3" key="1">
    <citation type="submission" date="2023-07" db="EMBL/GenBank/DDBJ databases">
        <title>Paracoccus sp. MBLB3053 whole genome sequence.</title>
        <authorList>
            <person name="Hwang C.Y."/>
            <person name="Cho E.-S."/>
            <person name="Seo M.-J."/>
        </authorList>
    </citation>
    <scope>NUCLEOTIDE SEQUENCE [LARGE SCALE GENOMIC DNA]</scope>
    <source>
        <strain evidence="3">MBLB3053</strain>
    </source>
</reference>
<evidence type="ECO:0000313" key="2">
    <source>
        <dbReference type="EMBL" id="MDS9466176.1"/>
    </source>
</evidence>